<evidence type="ECO:0000256" key="1">
    <source>
        <dbReference type="SAM" id="MobiDB-lite"/>
    </source>
</evidence>
<dbReference type="AlphaFoldDB" id="A0A3S4ZXL3"/>
<protein>
    <recommendedName>
        <fullName evidence="5">Protein kinase domain-containing protein</fullName>
    </recommendedName>
</protein>
<comment type="caution">
    <text evidence="3">The sequence shown here is derived from an EMBL/GenBank/DDBJ whole genome shotgun (WGS) entry which is preliminary data.</text>
</comment>
<keyword evidence="2" id="KW-0472">Membrane</keyword>
<keyword evidence="2" id="KW-0812">Transmembrane</keyword>
<keyword evidence="2" id="KW-1133">Transmembrane helix</keyword>
<proteinExistence type="predicted"/>
<feature type="transmembrane region" description="Helical" evidence="2">
    <location>
        <begin position="49"/>
        <end position="75"/>
    </location>
</feature>
<organism evidence="3 4">
    <name type="scientific">Protopolystoma xenopodis</name>
    <dbReference type="NCBI Taxonomy" id="117903"/>
    <lineage>
        <taxon>Eukaryota</taxon>
        <taxon>Metazoa</taxon>
        <taxon>Spiralia</taxon>
        <taxon>Lophotrochozoa</taxon>
        <taxon>Platyhelminthes</taxon>
        <taxon>Monogenea</taxon>
        <taxon>Polyopisthocotylea</taxon>
        <taxon>Polystomatidea</taxon>
        <taxon>Polystomatidae</taxon>
        <taxon>Protopolystoma</taxon>
    </lineage>
</organism>
<dbReference type="EMBL" id="CAAALY010006809">
    <property type="protein sequence ID" value="VEL09627.1"/>
    <property type="molecule type" value="Genomic_DNA"/>
</dbReference>
<dbReference type="Gene3D" id="3.30.200.20">
    <property type="entry name" value="Phosphorylase Kinase, domain 1"/>
    <property type="match status" value="1"/>
</dbReference>
<dbReference type="Proteomes" id="UP000784294">
    <property type="component" value="Unassembled WGS sequence"/>
</dbReference>
<keyword evidence="4" id="KW-1185">Reference proteome</keyword>
<evidence type="ECO:0000313" key="3">
    <source>
        <dbReference type="EMBL" id="VEL09627.1"/>
    </source>
</evidence>
<evidence type="ECO:0000256" key="2">
    <source>
        <dbReference type="SAM" id="Phobius"/>
    </source>
</evidence>
<reference evidence="3" key="1">
    <citation type="submission" date="2018-11" db="EMBL/GenBank/DDBJ databases">
        <authorList>
            <consortium name="Pathogen Informatics"/>
        </authorList>
    </citation>
    <scope>NUCLEOTIDE SEQUENCE</scope>
</reference>
<sequence length="356" mass="39049">MLRIFLCNETCPPDKPRFVQPGGRVCLSEAEYLEAMGQLDAGQRSRRTVLITCIAVLVGLFCLVAIVAAIIVVYLNRKAEADKVREELRSAYTNLLEPDMKSQAAAREPNMGRLEMITLDDLVFDPHLPESLLGAGAFGAVYKGQWRVPKSAVTEHKWPRGTVLDVAIKVLEGTSSPSAVAAAQTLPTKASESGEAEGLSATGSRADKVETRTKGNRQSGLLRQRVDDNLTTETLADDEDGKPGYDGGHNSTAVAGAENKYNGSQKWRNGQTVSVRPSPREGMPLDNTQMPTVASIPREANRGLIRSNIEELLAEAKVANFLMTNYFWSINFYSLTYLSFHLSLFHCRMLLSFQVP</sequence>
<feature type="compositionally biased region" description="Polar residues" evidence="1">
    <location>
        <begin position="261"/>
        <end position="275"/>
    </location>
</feature>
<feature type="region of interest" description="Disordered" evidence="1">
    <location>
        <begin position="177"/>
        <end position="289"/>
    </location>
</feature>
<evidence type="ECO:0000313" key="4">
    <source>
        <dbReference type="Proteomes" id="UP000784294"/>
    </source>
</evidence>
<accession>A0A3S4ZXL3</accession>
<dbReference type="OrthoDB" id="6219513at2759"/>
<name>A0A3S4ZXL3_9PLAT</name>
<gene>
    <name evidence="3" type="ORF">PXEA_LOCUS3067</name>
</gene>
<evidence type="ECO:0008006" key="5">
    <source>
        <dbReference type="Google" id="ProtNLM"/>
    </source>
</evidence>